<feature type="transmembrane region" description="Helical" evidence="11">
    <location>
        <begin position="12"/>
        <end position="32"/>
    </location>
</feature>
<evidence type="ECO:0000256" key="4">
    <source>
        <dbReference type="ARBA" id="ARBA00022448"/>
    </source>
</evidence>
<evidence type="ECO:0000256" key="1">
    <source>
        <dbReference type="ARBA" id="ARBA00004162"/>
    </source>
</evidence>
<evidence type="ECO:0000256" key="3">
    <source>
        <dbReference type="ARBA" id="ARBA00014962"/>
    </source>
</evidence>
<keyword evidence="13" id="KW-1185">Reference proteome</keyword>
<dbReference type="RefSeq" id="WP_258543014.1">
    <property type="nucleotide sequence ID" value="NZ_OU015584.1"/>
</dbReference>
<evidence type="ECO:0000256" key="9">
    <source>
        <dbReference type="ARBA" id="ARBA00023010"/>
    </source>
</evidence>
<dbReference type="PANTHER" id="PTHR33909">
    <property type="entry name" value="SEC TRANSLOCON ACCESSORY COMPLEX SUBUNIT YAJC"/>
    <property type="match status" value="1"/>
</dbReference>
<dbReference type="EMBL" id="OU015584">
    <property type="protein sequence ID" value="CAG5085608.1"/>
    <property type="molecule type" value="Genomic_DNA"/>
</dbReference>
<dbReference type="GO" id="GO:0005886">
    <property type="term" value="C:plasma membrane"/>
    <property type="evidence" value="ECO:0007669"/>
    <property type="project" value="UniProtKB-SubCell"/>
</dbReference>
<protein>
    <recommendedName>
        <fullName evidence="3">Sec translocon accessory complex subunit YajC</fullName>
    </recommendedName>
</protein>
<evidence type="ECO:0000256" key="8">
    <source>
        <dbReference type="ARBA" id="ARBA00022989"/>
    </source>
</evidence>
<dbReference type="SMART" id="SM01323">
    <property type="entry name" value="YajC"/>
    <property type="match status" value="1"/>
</dbReference>
<dbReference type="AlphaFoldDB" id="A0A916JPV0"/>
<keyword evidence="8 11" id="KW-1133">Transmembrane helix</keyword>
<evidence type="ECO:0000256" key="11">
    <source>
        <dbReference type="SAM" id="Phobius"/>
    </source>
</evidence>
<keyword evidence="4" id="KW-0813">Transport</keyword>
<dbReference type="PANTHER" id="PTHR33909:SF1">
    <property type="entry name" value="SEC TRANSLOCON ACCESSORY COMPLEX SUBUNIT YAJC"/>
    <property type="match status" value="1"/>
</dbReference>
<organism evidence="12 13">
    <name type="scientific">Parvicella tangerina</name>
    <dbReference type="NCBI Taxonomy" id="2829795"/>
    <lineage>
        <taxon>Bacteria</taxon>
        <taxon>Pseudomonadati</taxon>
        <taxon>Bacteroidota</taxon>
        <taxon>Flavobacteriia</taxon>
        <taxon>Flavobacteriales</taxon>
        <taxon>Parvicellaceae</taxon>
        <taxon>Parvicella</taxon>
    </lineage>
</organism>
<sequence>MNIALLEGSGNAGMLNMLLIVAMFGVFYFFILRPQNKKRKELEMMRESMAKGDKVMINGIYGKVLKIDGDEVTLELEEGRMKVHKNFVESAPDAVPAKEEK</sequence>
<dbReference type="NCBIfam" id="TIGR00739">
    <property type="entry name" value="yajC"/>
    <property type="match status" value="1"/>
</dbReference>
<dbReference type="Proteomes" id="UP000683507">
    <property type="component" value="Chromosome"/>
</dbReference>
<gene>
    <name evidence="12" type="ORF">CRYO30217_02812</name>
</gene>
<dbReference type="InterPro" id="IPR003849">
    <property type="entry name" value="Preprotein_translocase_YajC"/>
</dbReference>
<keyword evidence="7" id="KW-0653">Protein transport</keyword>
<keyword evidence="10 11" id="KW-0472">Membrane</keyword>
<comment type="subcellular location">
    <subcellularLocation>
        <location evidence="1">Cell membrane</location>
        <topology evidence="1">Single-pass membrane protein</topology>
    </subcellularLocation>
</comment>
<accession>A0A916JPV0</accession>
<evidence type="ECO:0000256" key="7">
    <source>
        <dbReference type="ARBA" id="ARBA00022927"/>
    </source>
</evidence>
<name>A0A916JPV0_9FLAO</name>
<evidence type="ECO:0000256" key="5">
    <source>
        <dbReference type="ARBA" id="ARBA00022475"/>
    </source>
</evidence>
<comment type="similarity">
    <text evidence="2">Belongs to the YajC family.</text>
</comment>
<proteinExistence type="inferred from homology"/>
<dbReference type="Pfam" id="PF02699">
    <property type="entry name" value="YajC"/>
    <property type="match status" value="1"/>
</dbReference>
<evidence type="ECO:0000313" key="13">
    <source>
        <dbReference type="Proteomes" id="UP000683507"/>
    </source>
</evidence>
<keyword evidence="5" id="KW-1003">Cell membrane</keyword>
<evidence type="ECO:0000256" key="10">
    <source>
        <dbReference type="ARBA" id="ARBA00023136"/>
    </source>
</evidence>
<keyword evidence="6 11" id="KW-0812">Transmembrane</keyword>
<evidence type="ECO:0000256" key="6">
    <source>
        <dbReference type="ARBA" id="ARBA00022692"/>
    </source>
</evidence>
<dbReference type="KEGG" id="ptan:CRYO30217_02812"/>
<evidence type="ECO:0000313" key="12">
    <source>
        <dbReference type="EMBL" id="CAG5085608.1"/>
    </source>
</evidence>
<evidence type="ECO:0000256" key="2">
    <source>
        <dbReference type="ARBA" id="ARBA00006742"/>
    </source>
</evidence>
<keyword evidence="9" id="KW-0811">Translocation</keyword>
<dbReference type="PRINTS" id="PR01853">
    <property type="entry name" value="YAJCTRNLCASE"/>
</dbReference>
<dbReference type="GO" id="GO:0015031">
    <property type="term" value="P:protein transport"/>
    <property type="evidence" value="ECO:0007669"/>
    <property type="project" value="UniProtKB-KW"/>
</dbReference>
<reference evidence="12" key="1">
    <citation type="submission" date="2021-04" db="EMBL/GenBank/DDBJ databases">
        <authorList>
            <person name="Rodrigo-Torres L."/>
            <person name="Arahal R. D."/>
            <person name="Lucena T."/>
        </authorList>
    </citation>
    <scope>NUCLEOTIDE SEQUENCE</scope>
    <source>
        <strain evidence="12">AS29M-1</strain>
    </source>
</reference>